<name>R2VN65_9ENTE</name>
<reference evidence="3 5" key="1">
    <citation type="submission" date="2013-02" db="EMBL/GenBank/DDBJ databases">
        <title>The Genome Sequence of Enterococcus gilvus ATCC BAA-350.</title>
        <authorList>
            <consortium name="The Broad Institute Genome Sequencing Platform"/>
            <consortium name="The Broad Institute Genome Sequencing Center for Infectious Disease"/>
            <person name="Earl A.M."/>
            <person name="Gilmore M.S."/>
            <person name="Lebreton F."/>
            <person name="Walker B."/>
            <person name="Young S.K."/>
            <person name="Zeng Q."/>
            <person name="Gargeya S."/>
            <person name="Fitzgerald M."/>
            <person name="Haas B."/>
            <person name="Abouelleil A."/>
            <person name="Alvarado L."/>
            <person name="Arachchi H.M."/>
            <person name="Berlin A.M."/>
            <person name="Chapman S.B."/>
            <person name="Dewar J."/>
            <person name="Goldberg J."/>
            <person name="Griggs A."/>
            <person name="Gujja S."/>
            <person name="Hansen M."/>
            <person name="Howarth C."/>
            <person name="Imamovic A."/>
            <person name="Larimer J."/>
            <person name="McCowan C."/>
            <person name="Murphy C."/>
            <person name="Neiman D."/>
            <person name="Pearson M."/>
            <person name="Priest M."/>
            <person name="Roberts A."/>
            <person name="Saif S."/>
            <person name="Shea T."/>
            <person name="Sisk P."/>
            <person name="Sykes S."/>
            <person name="Wortman J."/>
            <person name="Nusbaum C."/>
            <person name="Birren B."/>
        </authorList>
    </citation>
    <scope>NUCLEOTIDE SEQUENCE [LARGE SCALE GENOMIC DNA]</scope>
    <source>
        <strain evidence="3 5">ATCC BAA-350</strain>
    </source>
</reference>
<dbReference type="InterPro" id="IPR042070">
    <property type="entry name" value="PucR_C-HTH_sf"/>
</dbReference>
<dbReference type="HOGENOM" id="CLU_017436_3_0_9"/>
<protein>
    <recommendedName>
        <fullName evidence="7">PucR family transcriptional regulator</fullName>
    </recommendedName>
</protein>
<dbReference type="RefSeq" id="WP_010778678.1">
    <property type="nucleotide sequence ID" value="NZ_ASWH01000002.1"/>
</dbReference>
<evidence type="ECO:0000313" key="6">
    <source>
        <dbReference type="Proteomes" id="UP000014160"/>
    </source>
</evidence>
<evidence type="ECO:0000313" key="3">
    <source>
        <dbReference type="EMBL" id="EOI59041.1"/>
    </source>
</evidence>
<dbReference type="InterPro" id="IPR025736">
    <property type="entry name" value="PucR_C-HTH_dom"/>
</dbReference>
<sequence length="539" mass="63006">MTSLKEILQTPRFSELSLLNQKADLERPLDTIEIFETPDILYYIPKNALLVTTGMAFCEDPDGLCTLVKSLAELPSAGLAIKLGRYLPHVDAQVLALADDLNFPILQIPVSMPLGDISHKLLSFLWHDQTEQVFFALEIQQKFVNLMVHGASFKILIKELSSMIQQSVLLIDPFGKIVSSHLQFSNSAVLKDRKEAFLEKIRECQLKKQRETLLFDFAHEKMLISIFPLNSDRYLPYMLVIFEPDKLPYPFSQFVIQQSLTVLTLALYKEQTLLNEKRAERRNLLTYLLSRKTSSEEDTDWLHYKRHFPKLNSTYYRVIFIHSFIKKDQHYYVKEIDALIYDYLFQEVEKKSENILLFPTENLNQMVLVLQKKAEILPILEKLHKELLGLFDIYAQFGIGDPVNNIDLLHFSYKESKQALEESEDRTTFVSYNKIQGIKRITENVSNEDMRYFCISILKNLAYPENEQDQEMRKTLMTYLDQQCEITKTAEMLFIHRNTVKYRIKKCEELLNNNIDHPEFSLQLRVALFLSDPEAKDIE</sequence>
<evidence type="ECO:0000259" key="2">
    <source>
        <dbReference type="Pfam" id="PF13556"/>
    </source>
</evidence>
<evidence type="ECO:0000313" key="5">
    <source>
        <dbReference type="Proteomes" id="UP000013750"/>
    </source>
</evidence>
<dbReference type="eggNOG" id="COG2508">
    <property type="taxonomic scope" value="Bacteria"/>
</dbReference>
<dbReference type="EMBL" id="AJDQ01000002">
    <property type="protein sequence ID" value="EOI59041.1"/>
    <property type="molecule type" value="Genomic_DNA"/>
</dbReference>
<feature type="domain" description="PucR C-terminal helix-turn-helix" evidence="2">
    <location>
        <begin position="473"/>
        <end position="528"/>
    </location>
</feature>
<dbReference type="Proteomes" id="UP000013750">
    <property type="component" value="Unassembled WGS sequence"/>
</dbReference>
<dbReference type="PANTHER" id="PTHR33744">
    <property type="entry name" value="CARBOHYDRATE DIACID REGULATOR"/>
    <property type="match status" value="1"/>
</dbReference>
<comment type="caution">
    <text evidence="3">The sequence shown here is derived from an EMBL/GenBank/DDBJ whole genome shotgun (WGS) entry which is preliminary data.</text>
</comment>
<dbReference type="InterPro" id="IPR051448">
    <property type="entry name" value="CdaR-like_regulators"/>
</dbReference>
<dbReference type="InterPro" id="IPR012914">
    <property type="entry name" value="PucR_dom"/>
</dbReference>
<gene>
    <name evidence="4" type="ORF">I592_03220</name>
    <name evidence="3" type="ORF">UKC_00227</name>
</gene>
<dbReference type="Gene3D" id="1.10.10.2840">
    <property type="entry name" value="PucR C-terminal helix-turn-helix domain"/>
    <property type="match status" value="1"/>
</dbReference>
<dbReference type="OrthoDB" id="142218at2"/>
<reference evidence="4 6" key="2">
    <citation type="submission" date="2013-03" db="EMBL/GenBank/DDBJ databases">
        <title>The Genome Sequence of Enterococcus gilvus ATCC BAA-350 (PacBio/Illumina hybrid assembly).</title>
        <authorList>
            <consortium name="The Broad Institute Genomics Platform"/>
            <consortium name="The Broad Institute Genome Sequencing Center for Infectious Disease"/>
            <person name="Earl A."/>
            <person name="Russ C."/>
            <person name="Gilmore M."/>
            <person name="Surin D."/>
            <person name="Walker B."/>
            <person name="Young S."/>
            <person name="Zeng Q."/>
            <person name="Gargeya S."/>
            <person name="Fitzgerald M."/>
            <person name="Haas B."/>
            <person name="Abouelleil A."/>
            <person name="Allen A.W."/>
            <person name="Alvarado L."/>
            <person name="Arachchi H.M."/>
            <person name="Berlin A.M."/>
            <person name="Chapman S.B."/>
            <person name="Gainer-Dewar J."/>
            <person name="Goldberg J."/>
            <person name="Griggs A."/>
            <person name="Gujja S."/>
            <person name="Hansen M."/>
            <person name="Howarth C."/>
            <person name="Imamovic A."/>
            <person name="Ireland A."/>
            <person name="Larimer J."/>
            <person name="McCowan C."/>
            <person name="Murphy C."/>
            <person name="Pearson M."/>
            <person name="Poon T.W."/>
            <person name="Priest M."/>
            <person name="Roberts A."/>
            <person name="Saif S."/>
            <person name="Shea T."/>
            <person name="Sisk P."/>
            <person name="Sykes S."/>
            <person name="Wortman J."/>
            <person name="Nusbaum C."/>
            <person name="Birren B."/>
        </authorList>
    </citation>
    <scope>NUCLEOTIDE SEQUENCE [LARGE SCALE GENOMIC DNA]</scope>
    <source>
        <strain evidence="4 6">ATCC BAA-350</strain>
    </source>
</reference>
<dbReference type="PANTHER" id="PTHR33744:SF1">
    <property type="entry name" value="DNA-BINDING TRANSCRIPTIONAL ACTIVATOR ADER"/>
    <property type="match status" value="1"/>
</dbReference>
<keyword evidence="6" id="KW-1185">Reference proteome</keyword>
<dbReference type="Proteomes" id="UP000014160">
    <property type="component" value="Unassembled WGS sequence"/>
</dbReference>
<dbReference type="EMBL" id="ASWH01000002">
    <property type="protein sequence ID" value="EOW79082.1"/>
    <property type="molecule type" value="Genomic_DNA"/>
</dbReference>
<accession>R2VN65</accession>
<organism evidence="3 5">
    <name type="scientific">Enterococcus gilvus ATCC BAA-350</name>
    <dbReference type="NCBI Taxonomy" id="1158614"/>
    <lineage>
        <taxon>Bacteria</taxon>
        <taxon>Bacillati</taxon>
        <taxon>Bacillota</taxon>
        <taxon>Bacilli</taxon>
        <taxon>Lactobacillales</taxon>
        <taxon>Enterococcaceae</taxon>
        <taxon>Enterococcus</taxon>
    </lineage>
</organism>
<evidence type="ECO:0000259" key="1">
    <source>
        <dbReference type="Pfam" id="PF07905"/>
    </source>
</evidence>
<dbReference type="AlphaFoldDB" id="R2VN65"/>
<feature type="domain" description="Purine catabolism PurC-like" evidence="1">
    <location>
        <begin position="6"/>
        <end position="123"/>
    </location>
</feature>
<proteinExistence type="predicted"/>
<dbReference type="Pfam" id="PF13556">
    <property type="entry name" value="HTH_30"/>
    <property type="match status" value="1"/>
</dbReference>
<dbReference type="Pfam" id="PF07905">
    <property type="entry name" value="PucR"/>
    <property type="match status" value="1"/>
</dbReference>
<evidence type="ECO:0000313" key="4">
    <source>
        <dbReference type="EMBL" id="EOW79082.1"/>
    </source>
</evidence>
<evidence type="ECO:0008006" key="7">
    <source>
        <dbReference type="Google" id="ProtNLM"/>
    </source>
</evidence>
<dbReference type="PATRIC" id="fig|1158614.3.peg.218"/>